<feature type="region of interest" description="Disordered" evidence="1">
    <location>
        <begin position="167"/>
        <end position="203"/>
    </location>
</feature>
<name>A0ABR7GNN7_9FIRM</name>
<sequence length="399" mass="41578">MKKGIRRILSGLLCAGVLALGIPAPSRALTLTAVNDSILPLSDSTMPARLGGEIYVPYSVFSQLGVSASSSDGVLDLSANGETLSFSPAEGYVYDQDLNSYSTPAYSMNGTTYVPVKLCCGKFGLSYSTLAVAGETVLRVTDGSASSDSAFAAAKSGTIENTINSYKGIPSSNGSSSNGASSNGGTAAKPDETPIPKVEEKPKRKPARVYLTFCGAPDKNTAAVLDTLSESGRTAAFFLPVKSADWTDDTVRRIAAEGHTLALLLDEDEKASGDALVEQLTLANERLRLLTGVQTRIVSVSTGCAQLSRAQRDALIAAGYRLWDATLDAGDEKGTAARAYAETAQRFSETDAAVVLRLHHSAATAEALSALSAYMTRQGIPSGTISLALTPINGADETR</sequence>
<dbReference type="Gene3D" id="3.20.20.370">
    <property type="entry name" value="Glycoside hydrolase/deacetylase"/>
    <property type="match status" value="1"/>
</dbReference>
<accession>A0ABR7GNN7</accession>
<feature type="compositionally biased region" description="Low complexity" evidence="1">
    <location>
        <begin position="171"/>
        <end position="188"/>
    </location>
</feature>
<feature type="compositionally biased region" description="Basic and acidic residues" evidence="1">
    <location>
        <begin position="189"/>
        <end position="202"/>
    </location>
</feature>
<evidence type="ECO:0000256" key="1">
    <source>
        <dbReference type="SAM" id="MobiDB-lite"/>
    </source>
</evidence>
<dbReference type="SUPFAM" id="SSF88713">
    <property type="entry name" value="Glycoside hydrolase/deacetylase"/>
    <property type="match status" value="1"/>
</dbReference>
<evidence type="ECO:0000313" key="4">
    <source>
        <dbReference type="EMBL" id="MBC5695929.1"/>
    </source>
</evidence>
<comment type="caution">
    <text evidence="4">The sequence shown here is derived from an EMBL/GenBank/DDBJ whole genome shotgun (WGS) entry which is preliminary data.</text>
</comment>
<dbReference type="RefSeq" id="WP_186970117.1">
    <property type="nucleotide sequence ID" value="NZ_JACOPK010000006.1"/>
</dbReference>
<keyword evidence="2" id="KW-0732">Signal</keyword>
<dbReference type="PANTHER" id="PTHR10587">
    <property type="entry name" value="GLYCOSYL TRANSFERASE-RELATED"/>
    <property type="match status" value="1"/>
</dbReference>
<proteinExistence type="predicted"/>
<reference evidence="4 5" key="1">
    <citation type="submission" date="2020-08" db="EMBL/GenBank/DDBJ databases">
        <title>Genome public.</title>
        <authorList>
            <person name="Liu C."/>
            <person name="Sun Q."/>
        </authorList>
    </citation>
    <scope>NUCLEOTIDE SEQUENCE [LARGE SCALE GENOMIC DNA]</scope>
    <source>
        <strain evidence="4 5">M2</strain>
    </source>
</reference>
<dbReference type="InterPro" id="IPR011330">
    <property type="entry name" value="Glyco_hydro/deAcase_b/a-brl"/>
</dbReference>
<evidence type="ECO:0000259" key="3">
    <source>
        <dbReference type="Pfam" id="PF01522"/>
    </source>
</evidence>
<evidence type="ECO:0000313" key="5">
    <source>
        <dbReference type="Proteomes" id="UP000641741"/>
    </source>
</evidence>
<organism evidence="4 5">
    <name type="scientific">Agathobaculum hominis</name>
    <dbReference type="NCBI Taxonomy" id="2763014"/>
    <lineage>
        <taxon>Bacteria</taxon>
        <taxon>Bacillati</taxon>
        <taxon>Bacillota</taxon>
        <taxon>Clostridia</taxon>
        <taxon>Eubacteriales</taxon>
        <taxon>Butyricicoccaceae</taxon>
        <taxon>Agathobaculum</taxon>
    </lineage>
</organism>
<dbReference type="InterPro" id="IPR002509">
    <property type="entry name" value="NODB_dom"/>
</dbReference>
<evidence type="ECO:0000256" key="2">
    <source>
        <dbReference type="SAM" id="SignalP"/>
    </source>
</evidence>
<protein>
    <submittedName>
        <fullName evidence="4">Polysaccharide deacetylase family protein</fullName>
    </submittedName>
</protein>
<feature type="chain" id="PRO_5047523991" evidence="2">
    <location>
        <begin position="29"/>
        <end position="399"/>
    </location>
</feature>
<feature type="signal peptide" evidence="2">
    <location>
        <begin position="1"/>
        <end position="28"/>
    </location>
</feature>
<dbReference type="Pfam" id="PF01522">
    <property type="entry name" value="Polysacc_deac_1"/>
    <property type="match status" value="1"/>
</dbReference>
<keyword evidence="5" id="KW-1185">Reference proteome</keyword>
<dbReference type="PANTHER" id="PTHR10587:SF125">
    <property type="entry name" value="POLYSACCHARIDE DEACETYLASE YHEN-RELATED"/>
    <property type="match status" value="1"/>
</dbReference>
<dbReference type="Proteomes" id="UP000641741">
    <property type="component" value="Unassembled WGS sequence"/>
</dbReference>
<dbReference type="InterPro" id="IPR050248">
    <property type="entry name" value="Polysacc_deacetylase_ArnD"/>
</dbReference>
<gene>
    <name evidence="4" type="ORF">H8S02_08220</name>
</gene>
<feature type="domain" description="NodB homology" evidence="3">
    <location>
        <begin position="203"/>
        <end position="321"/>
    </location>
</feature>
<dbReference type="EMBL" id="JACOPK010000006">
    <property type="protein sequence ID" value="MBC5695929.1"/>
    <property type="molecule type" value="Genomic_DNA"/>
</dbReference>